<accession>A0A1J6W4G7</accession>
<dbReference type="Proteomes" id="UP000182062">
    <property type="component" value="Unassembled WGS sequence"/>
</dbReference>
<sequence>MEPFLIAKKRLVPGFFAVVCLLGISVYWIYRAPIVEGDFDELRISTQGQEVKVIDDKEQIREIMEQINTSSRSWHPQKGFRYDYLPHGMLVFTKGSEKVQLGVVLPKGNVVTKYWEVETGFGFGGGSR</sequence>
<organism evidence="2 3">
    <name type="scientific">Rossellomorea aquimaris</name>
    <dbReference type="NCBI Taxonomy" id="189382"/>
    <lineage>
        <taxon>Bacteria</taxon>
        <taxon>Bacillati</taxon>
        <taxon>Bacillota</taxon>
        <taxon>Bacilli</taxon>
        <taxon>Bacillales</taxon>
        <taxon>Bacillaceae</taxon>
        <taxon>Rossellomorea</taxon>
    </lineage>
</organism>
<reference evidence="2 3" key="1">
    <citation type="submission" date="2016-09" db="EMBL/GenBank/DDBJ databases">
        <title>Bacillus aquimaris SAMM genome sequence reveals colonization and biosurfactant production capacities.</title>
        <authorList>
            <person name="Waghmode S.R."/>
            <person name="Suryavanshi M.V."/>
        </authorList>
    </citation>
    <scope>NUCLEOTIDE SEQUENCE [LARGE SCALE GENOMIC DNA]</scope>
    <source>
        <strain evidence="2 3">SAMM</strain>
    </source>
</reference>
<evidence type="ECO:0000313" key="3">
    <source>
        <dbReference type="Proteomes" id="UP000182062"/>
    </source>
</evidence>
<evidence type="ECO:0000313" key="2">
    <source>
        <dbReference type="EMBL" id="OIU73054.1"/>
    </source>
</evidence>
<keyword evidence="1" id="KW-1133">Transmembrane helix</keyword>
<dbReference type="AlphaFoldDB" id="A0A1J6W4G7"/>
<protein>
    <submittedName>
        <fullName evidence="2">Uncharacterized protein</fullName>
    </submittedName>
</protein>
<name>A0A1J6W4G7_9BACI</name>
<comment type="caution">
    <text evidence="2">The sequence shown here is derived from an EMBL/GenBank/DDBJ whole genome shotgun (WGS) entry which is preliminary data.</text>
</comment>
<keyword evidence="1" id="KW-0472">Membrane</keyword>
<keyword evidence="1" id="KW-0812">Transmembrane</keyword>
<dbReference type="EMBL" id="MINN01000033">
    <property type="protein sequence ID" value="OIU73054.1"/>
    <property type="molecule type" value="Genomic_DNA"/>
</dbReference>
<keyword evidence="3" id="KW-1185">Reference proteome</keyword>
<proteinExistence type="predicted"/>
<feature type="transmembrane region" description="Helical" evidence="1">
    <location>
        <begin position="12"/>
        <end position="30"/>
    </location>
</feature>
<gene>
    <name evidence="2" type="ORF">BHE18_15330</name>
</gene>
<evidence type="ECO:0000256" key="1">
    <source>
        <dbReference type="SAM" id="Phobius"/>
    </source>
</evidence>